<dbReference type="Proteomes" id="UP001519363">
    <property type="component" value="Unassembled WGS sequence"/>
</dbReference>
<feature type="transmembrane region" description="Helical" evidence="6">
    <location>
        <begin position="14"/>
        <end position="36"/>
    </location>
</feature>
<evidence type="ECO:0000256" key="2">
    <source>
        <dbReference type="ARBA" id="ARBA00007524"/>
    </source>
</evidence>
<comment type="caution">
    <text evidence="7">The sequence shown here is derived from an EMBL/GenBank/DDBJ whole genome shotgun (WGS) entry which is preliminary data.</text>
</comment>
<dbReference type="EMBL" id="JAGIOO010000001">
    <property type="protein sequence ID" value="MBP2479445.1"/>
    <property type="molecule type" value="Genomic_DNA"/>
</dbReference>
<dbReference type="InterPro" id="IPR004307">
    <property type="entry name" value="TspO_MBR"/>
</dbReference>
<protein>
    <submittedName>
        <fullName evidence="7">Tryptophan-rich sensory protein</fullName>
    </submittedName>
</protein>
<comment type="subcellular location">
    <subcellularLocation>
        <location evidence="1">Membrane</location>
        <topology evidence="1">Multi-pass membrane protein</topology>
    </subcellularLocation>
</comment>
<comment type="similarity">
    <text evidence="2">Belongs to the TspO/BZRP family.</text>
</comment>
<feature type="transmembrane region" description="Helical" evidence="6">
    <location>
        <begin position="56"/>
        <end position="76"/>
    </location>
</feature>
<feature type="transmembrane region" description="Helical" evidence="6">
    <location>
        <begin position="112"/>
        <end position="133"/>
    </location>
</feature>
<keyword evidence="8" id="KW-1185">Reference proteome</keyword>
<dbReference type="PANTHER" id="PTHR10057:SF0">
    <property type="entry name" value="TRANSLOCATOR PROTEIN"/>
    <property type="match status" value="1"/>
</dbReference>
<dbReference type="PANTHER" id="PTHR10057">
    <property type="entry name" value="PERIPHERAL-TYPE BENZODIAZEPINE RECEPTOR"/>
    <property type="match status" value="1"/>
</dbReference>
<name>A0ABS5ASA3_9PSEU</name>
<dbReference type="RefSeq" id="WP_086788603.1">
    <property type="nucleotide sequence ID" value="NZ_JAGIOO010000001.1"/>
</dbReference>
<sequence>MSAATAHPTVPRQVGAGLVFVVAVVLAASLGGLTVANTAADYVALRQPSWAPPSWLFGPVWTVLYALMALAGWLLWRDSRGPARGSALAAFGVQLLLNALWTPLFFGARLYGLAFAELLLLWVAIGVTVWRFFPLHRTAAVLLLPYWAWVSFAGALNFAIWQLN</sequence>
<evidence type="ECO:0000313" key="8">
    <source>
        <dbReference type="Proteomes" id="UP001519363"/>
    </source>
</evidence>
<keyword evidence="5 6" id="KW-0472">Membrane</keyword>
<evidence type="ECO:0000313" key="7">
    <source>
        <dbReference type="EMBL" id="MBP2479445.1"/>
    </source>
</evidence>
<keyword evidence="3 6" id="KW-0812">Transmembrane</keyword>
<feature type="transmembrane region" description="Helical" evidence="6">
    <location>
        <begin position="88"/>
        <end position="106"/>
    </location>
</feature>
<evidence type="ECO:0000256" key="3">
    <source>
        <dbReference type="ARBA" id="ARBA00022692"/>
    </source>
</evidence>
<evidence type="ECO:0000256" key="1">
    <source>
        <dbReference type="ARBA" id="ARBA00004141"/>
    </source>
</evidence>
<organism evidence="7 8">
    <name type="scientific">Crossiella equi</name>
    <dbReference type="NCBI Taxonomy" id="130796"/>
    <lineage>
        <taxon>Bacteria</taxon>
        <taxon>Bacillati</taxon>
        <taxon>Actinomycetota</taxon>
        <taxon>Actinomycetes</taxon>
        <taxon>Pseudonocardiales</taxon>
        <taxon>Pseudonocardiaceae</taxon>
        <taxon>Crossiella</taxon>
    </lineage>
</organism>
<dbReference type="CDD" id="cd15904">
    <property type="entry name" value="TSPO_MBR"/>
    <property type="match status" value="1"/>
</dbReference>
<dbReference type="InterPro" id="IPR038330">
    <property type="entry name" value="TspO/MBR-related_sf"/>
</dbReference>
<gene>
    <name evidence="7" type="ORF">JOF53_008317</name>
</gene>
<proteinExistence type="inferred from homology"/>
<dbReference type="Pfam" id="PF03073">
    <property type="entry name" value="TspO_MBR"/>
    <property type="match status" value="1"/>
</dbReference>
<evidence type="ECO:0000256" key="6">
    <source>
        <dbReference type="SAM" id="Phobius"/>
    </source>
</evidence>
<evidence type="ECO:0000256" key="5">
    <source>
        <dbReference type="ARBA" id="ARBA00023136"/>
    </source>
</evidence>
<dbReference type="PIRSF" id="PIRSF005859">
    <property type="entry name" value="PBR"/>
    <property type="match status" value="1"/>
</dbReference>
<evidence type="ECO:0000256" key="4">
    <source>
        <dbReference type="ARBA" id="ARBA00022989"/>
    </source>
</evidence>
<reference evidence="7 8" key="1">
    <citation type="submission" date="2021-03" db="EMBL/GenBank/DDBJ databases">
        <title>Sequencing the genomes of 1000 actinobacteria strains.</title>
        <authorList>
            <person name="Klenk H.-P."/>
        </authorList>
    </citation>
    <scope>NUCLEOTIDE SEQUENCE [LARGE SCALE GENOMIC DNA]</scope>
    <source>
        <strain evidence="7 8">DSM 44580</strain>
    </source>
</reference>
<dbReference type="Gene3D" id="1.20.1260.100">
    <property type="entry name" value="TspO/MBR protein"/>
    <property type="match status" value="1"/>
</dbReference>
<keyword evidence="4 6" id="KW-1133">Transmembrane helix</keyword>
<feature type="transmembrane region" description="Helical" evidence="6">
    <location>
        <begin position="140"/>
        <end position="161"/>
    </location>
</feature>
<accession>A0ABS5ASA3</accession>